<dbReference type="PANTHER" id="PTHR47295:SF10">
    <property type="entry name" value="EG45-LIKE DOMAIN CONTAINING PROTEIN"/>
    <property type="match status" value="1"/>
</dbReference>
<gene>
    <name evidence="2" type="ORF">TorRG33x02_326460</name>
</gene>
<dbReference type="STRING" id="63057.A0A2P5BBX2"/>
<dbReference type="InterPro" id="IPR007112">
    <property type="entry name" value="Expansin/allergen_DPBB_dom"/>
</dbReference>
<dbReference type="Proteomes" id="UP000237000">
    <property type="component" value="Unassembled WGS sequence"/>
</dbReference>
<evidence type="ECO:0000313" key="2">
    <source>
        <dbReference type="EMBL" id="PON46289.1"/>
    </source>
</evidence>
<accession>A0A2P5BBX2</accession>
<dbReference type="Gene3D" id="2.40.40.10">
    <property type="entry name" value="RlpA-like domain"/>
    <property type="match status" value="1"/>
</dbReference>
<sequence>MVAAASRELYGNRAICGKKYRIKCLNADYNAGHNSCKANNEVVVTMVDLCPGCKGKHIDLSKHAFDSIAHLSAGRIKIDIELV</sequence>
<dbReference type="AlphaFoldDB" id="A0A2P5BBX2"/>
<dbReference type="InterPro" id="IPR009009">
    <property type="entry name" value="RlpA-like_DPBB"/>
</dbReference>
<dbReference type="InParanoid" id="A0A2P5BBX2"/>
<dbReference type="InterPro" id="IPR036908">
    <property type="entry name" value="RlpA-like_sf"/>
</dbReference>
<name>A0A2P5BBX2_TREOI</name>
<dbReference type="SMART" id="SM00837">
    <property type="entry name" value="DPBB_1"/>
    <property type="match status" value="1"/>
</dbReference>
<proteinExistence type="predicted"/>
<dbReference type="PANTHER" id="PTHR47295">
    <property type="entry name" value="EG45-LIKE DOMAIN CONTAINING PROTEIN 1-RELATED"/>
    <property type="match status" value="1"/>
</dbReference>
<evidence type="ECO:0000259" key="1">
    <source>
        <dbReference type="PROSITE" id="PS50842"/>
    </source>
</evidence>
<evidence type="ECO:0000313" key="3">
    <source>
        <dbReference type="Proteomes" id="UP000237000"/>
    </source>
</evidence>
<dbReference type="GO" id="GO:0009627">
    <property type="term" value="P:systemic acquired resistance"/>
    <property type="evidence" value="ECO:0007669"/>
    <property type="project" value="InterPro"/>
</dbReference>
<dbReference type="CDD" id="cd22269">
    <property type="entry name" value="DPBB_EG45-like"/>
    <property type="match status" value="1"/>
</dbReference>
<reference evidence="3" key="1">
    <citation type="submission" date="2016-06" db="EMBL/GenBank/DDBJ databases">
        <title>Parallel loss of symbiosis genes in relatives of nitrogen-fixing non-legume Parasponia.</title>
        <authorList>
            <person name="Van Velzen R."/>
            <person name="Holmer R."/>
            <person name="Bu F."/>
            <person name="Rutten L."/>
            <person name="Van Zeijl A."/>
            <person name="Liu W."/>
            <person name="Santuari L."/>
            <person name="Cao Q."/>
            <person name="Sharma T."/>
            <person name="Shen D."/>
            <person name="Roswanjaya Y."/>
            <person name="Wardhani T."/>
            <person name="Kalhor M.S."/>
            <person name="Jansen J."/>
            <person name="Van den Hoogen J."/>
            <person name="Gungor B."/>
            <person name="Hartog M."/>
            <person name="Hontelez J."/>
            <person name="Verver J."/>
            <person name="Yang W.-C."/>
            <person name="Schijlen E."/>
            <person name="Repin R."/>
            <person name="Schilthuizen M."/>
            <person name="Schranz E."/>
            <person name="Heidstra R."/>
            <person name="Miyata K."/>
            <person name="Fedorova E."/>
            <person name="Kohlen W."/>
            <person name="Bisseling T."/>
            <person name="Smit S."/>
            <person name="Geurts R."/>
        </authorList>
    </citation>
    <scope>NUCLEOTIDE SEQUENCE [LARGE SCALE GENOMIC DNA]</scope>
    <source>
        <strain evidence="3">cv. RG33-2</strain>
    </source>
</reference>
<dbReference type="SUPFAM" id="SSF50685">
    <property type="entry name" value="Barwin-like endoglucanases"/>
    <property type="match status" value="1"/>
</dbReference>
<dbReference type="GO" id="GO:0048046">
    <property type="term" value="C:apoplast"/>
    <property type="evidence" value="ECO:0007669"/>
    <property type="project" value="InterPro"/>
</dbReference>
<protein>
    <submittedName>
        <fullName evidence="2">Expansin</fullName>
    </submittedName>
</protein>
<keyword evidence="3" id="KW-1185">Reference proteome</keyword>
<dbReference type="EMBL" id="JXTC01000557">
    <property type="protein sequence ID" value="PON46289.1"/>
    <property type="molecule type" value="Genomic_DNA"/>
</dbReference>
<dbReference type="Pfam" id="PF03330">
    <property type="entry name" value="DPBB_1"/>
    <property type="match status" value="1"/>
</dbReference>
<comment type="caution">
    <text evidence="2">The sequence shown here is derived from an EMBL/GenBank/DDBJ whole genome shotgun (WGS) entry which is preliminary data.</text>
</comment>
<dbReference type="PROSITE" id="PS50842">
    <property type="entry name" value="EXPANSIN_EG45"/>
    <property type="match status" value="1"/>
</dbReference>
<organism evidence="2 3">
    <name type="scientific">Trema orientale</name>
    <name type="common">Charcoal tree</name>
    <name type="synonym">Celtis orientalis</name>
    <dbReference type="NCBI Taxonomy" id="63057"/>
    <lineage>
        <taxon>Eukaryota</taxon>
        <taxon>Viridiplantae</taxon>
        <taxon>Streptophyta</taxon>
        <taxon>Embryophyta</taxon>
        <taxon>Tracheophyta</taxon>
        <taxon>Spermatophyta</taxon>
        <taxon>Magnoliopsida</taxon>
        <taxon>eudicotyledons</taxon>
        <taxon>Gunneridae</taxon>
        <taxon>Pentapetalae</taxon>
        <taxon>rosids</taxon>
        <taxon>fabids</taxon>
        <taxon>Rosales</taxon>
        <taxon>Cannabaceae</taxon>
        <taxon>Trema</taxon>
    </lineage>
</organism>
<dbReference type="OrthoDB" id="587249at2759"/>
<feature type="domain" description="Expansin-like EG45" evidence="1">
    <location>
        <begin position="1"/>
        <end position="83"/>
    </location>
</feature>
<dbReference type="InterPro" id="IPR044206">
    <property type="entry name" value="EGC1/2"/>
</dbReference>